<name>W3X2A0_PESFW</name>
<dbReference type="KEGG" id="pfy:PFICI_07772"/>
<dbReference type="Proteomes" id="UP000030651">
    <property type="component" value="Unassembled WGS sequence"/>
</dbReference>
<gene>
    <name evidence="1" type="ORF">PFICI_07772</name>
</gene>
<accession>W3X2A0</accession>
<dbReference type="EMBL" id="KI912113">
    <property type="protein sequence ID" value="ETS80243.1"/>
    <property type="molecule type" value="Genomic_DNA"/>
</dbReference>
<dbReference type="GeneID" id="19272785"/>
<evidence type="ECO:0000313" key="1">
    <source>
        <dbReference type="EMBL" id="ETS80243.1"/>
    </source>
</evidence>
<sequence>MAPMRIHKPKTYPLRLRPIVQNTPKYAFGPSSPETTNHSIPDEGVIRDVPWGRIRSQIWIVDTTQPDPNHALLLTTGTGRSRNPRYFHSSIPNISSMIDEMSPELDPDEVTEKLAHRLCDVDGQNVSLIGCARFVVLENGDRVTTKLVESCFLGTTLYDIHVKVDFNGEF</sequence>
<dbReference type="InParanoid" id="W3X2A0"/>
<proteinExistence type="predicted"/>
<dbReference type="HOGENOM" id="CLU_1571192_0_0_1"/>
<dbReference type="RefSeq" id="XP_007834544.1">
    <property type="nucleotide sequence ID" value="XM_007836353.1"/>
</dbReference>
<reference evidence="2" key="1">
    <citation type="journal article" date="2015" name="BMC Genomics">
        <title>Genomic and transcriptomic analysis of the endophytic fungus Pestalotiopsis fici reveals its lifestyle and high potential for synthesis of natural products.</title>
        <authorList>
            <person name="Wang X."/>
            <person name="Zhang X."/>
            <person name="Liu L."/>
            <person name="Xiang M."/>
            <person name="Wang W."/>
            <person name="Sun X."/>
            <person name="Che Y."/>
            <person name="Guo L."/>
            <person name="Liu G."/>
            <person name="Guo L."/>
            <person name="Wang C."/>
            <person name="Yin W.B."/>
            <person name="Stadler M."/>
            <person name="Zhang X."/>
            <person name="Liu X."/>
        </authorList>
    </citation>
    <scope>NUCLEOTIDE SEQUENCE [LARGE SCALE GENOMIC DNA]</scope>
    <source>
        <strain evidence="2">W106-1 / CGMCC3.15140</strain>
    </source>
</reference>
<dbReference type="AlphaFoldDB" id="W3X2A0"/>
<organism evidence="1 2">
    <name type="scientific">Pestalotiopsis fici (strain W106-1 / CGMCC3.15140)</name>
    <dbReference type="NCBI Taxonomy" id="1229662"/>
    <lineage>
        <taxon>Eukaryota</taxon>
        <taxon>Fungi</taxon>
        <taxon>Dikarya</taxon>
        <taxon>Ascomycota</taxon>
        <taxon>Pezizomycotina</taxon>
        <taxon>Sordariomycetes</taxon>
        <taxon>Xylariomycetidae</taxon>
        <taxon>Amphisphaeriales</taxon>
        <taxon>Sporocadaceae</taxon>
        <taxon>Pestalotiopsis</taxon>
    </lineage>
</organism>
<evidence type="ECO:0000313" key="2">
    <source>
        <dbReference type="Proteomes" id="UP000030651"/>
    </source>
</evidence>
<protein>
    <submittedName>
        <fullName evidence="1">Uncharacterized protein</fullName>
    </submittedName>
</protein>
<keyword evidence="2" id="KW-1185">Reference proteome</keyword>